<accession>A0ACC1MLC5</accession>
<evidence type="ECO:0000313" key="2">
    <source>
        <dbReference type="Proteomes" id="UP001144978"/>
    </source>
</evidence>
<name>A0ACC1MLC5_9APHY</name>
<sequence>MGSATTDESWEEWLATCRTIAEECCRTIPEDSDELPFLGIMPTIILVETIKVSLLAFFPMHGTRYVTTPVNAKCRPVFDHIADMCTWCINQGCVMRIDPNKPERTAHFEPDVGVYERQENNKWKWQKMRKFNWNAFAHYEMVDQKTGAIKSRTDQEPVMSWAMFYNL</sequence>
<gene>
    <name evidence="1" type="ORF">NUW54_g13400</name>
</gene>
<organism evidence="1 2">
    <name type="scientific">Trametes sanguinea</name>
    <dbReference type="NCBI Taxonomy" id="158606"/>
    <lineage>
        <taxon>Eukaryota</taxon>
        <taxon>Fungi</taxon>
        <taxon>Dikarya</taxon>
        <taxon>Basidiomycota</taxon>
        <taxon>Agaricomycotina</taxon>
        <taxon>Agaricomycetes</taxon>
        <taxon>Polyporales</taxon>
        <taxon>Polyporaceae</taxon>
        <taxon>Trametes</taxon>
    </lineage>
</organism>
<protein>
    <submittedName>
        <fullName evidence="1">Uncharacterized protein</fullName>
    </submittedName>
</protein>
<comment type="caution">
    <text evidence="1">The sequence shown here is derived from an EMBL/GenBank/DDBJ whole genome shotgun (WGS) entry which is preliminary data.</text>
</comment>
<reference evidence="1" key="1">
    <citation type="submission" date="2022-08" db="EMBL/GenBank/DDBJ databases">
        <title>Genome Sequence of Pycnoporus sanguineus.</title>
        <authorList>
            <person name="Buettner E."/>
        </authorList>
    </citation>
    <scope>NUCLEOTIDE SEQUENCE</scope>
    <source>
        <strain evidence="1">CG-C14</strain>
    </source>
</reference>
<dbReference type="EMBL" id="JANSHE010006208">
    <property type="protein sequence ID" value="KAJ2967807.1"/>
    <property type="molecule type" value="Genomic_DNA"/>
</dbReference>
<evidence type="ECO:0000313" key="1">
    <source>
        <dbReference type="EMBL" id="KAJ2967807.1"/>
    </source>
</evidence>
<dbReference type="Proteomes" id="UP001144978">
    <property type="component" value="Unassembled WGS sequence"/>
</dbReference>
<proteinExistence type="predicted"/>
<keyword evidence="2" id="KW-1185">Reference proteome</keyword>